<dbReference type="RefSeq" id="WP_349427492.1">
    <property type="nucleotide sequence ID" value="NZ_CP151632.1"/>
</dbReference>
<evidence type="ECO:0000256" key="1">
    <source>
        <dbReference type="SAM" id="MobiDB-lite"/>
    </source>
</evidence>
<proteinExistence type="predicted"/>
<dbReference type="EMBL" id="CP151632">
    <property type="protein sequence ID" value="WZO32886.1"/>
    <property type="molecule type" value="Genomic_DNA"/>
</dbReference>
<protein>
    <submittedName>
        <fullName evidence="2">Uncharacterized protein</fullName>
    </submittedName>
</protein>
<feature type="compositionally biased region" description="Polar residues" evidence="1">
    <location>
        <begin position="306"/>
        <end position="329"/>
    </location>
</feature>
<evidence type="ECO:0000313" key="2">
    <source>
        <dbReference type="EMBL" id="WZO32886.1"/>
    </source>
</evidence>
<reference evidence="2" key="1">
    <citation type="submission" date="2024-04" db="EMBL/GenBank/DDBJ databases">
        <authorList>
            <person name="Roder T."/>
            <person name="Oberhansli S."/>
            <person name="Kreuzer M."/>
        </authorList>
    </citation>
    <scope>NUCLEOTIDE SEQUENCE</scope>
    <source>
        <strain evidence="2">LWS13-1.2</strain>
    </source>
</reference>
<sequence>MTTVEGLLGAPYRAIRTVRAREDGPWPGLLVHTAGGDACVMVDAEALGPEWIGWDAAPDGHVLAPLDIRRRPDGHDVALPVCVERLEEFVGRRAARMPLSTGEAVTLGVSVLRGCAQIAGSPQMTGDWWLDGAGRPVLATDSSPRPAREAAAAALERVSVEASAQRTWRTAVNAVTAERISVRELEAAEEALFAIATPEPLSTVSLSPRSAVEGGVRRQEPAHAGVALQDEPAPPSMWQSLVAGVDNDFADTVSRATTAAWRRLRRSERVGKPASRRAPWLVGGAVAAAVLAGGALWPTAGGVATENPTDVVTPTPSGTERASDDTPTSPGDAPTDAGSPADLAQVAGALLDARLACGNASDCLASVVVDAVSLPGGTVDLPATERTLTLLDDFGDIAVLRVDAADGTRPSQMIVILRRDEKWLLRDVSDVAQQPER</sequence>
<feature type="region of interest" description="Disordered" evidence="1">
    <location>
        <begin position="299"/>
        <end position="340"/>
    </location>
</feature>
<gene>
    <name evidence="2" type="ORF">MRBLWS13_000495</name>
</gene>
<dbReference type="AlphaFoldDB" id="A0AAU6S7M3"/>
<organism evidence="2">
    <name type="scientific">Microbacterium sp. LWS13-1.2</name>
    <dbReference type="NCBI Taxonomy" id="3135264"/>
    <lineage>
        <taxon>Bacteria</taxon>
        <taxon>Bacillati</taxon>
        <taxon>Actinomycetota</taxon>
        <taxon>Actinomycetes</taxon>
        <taxon>Micrococcales</taxon>
        <taxon>Microbacteriaceae</taxon>
        <taxon>Microbacterium</taxon>
    </lineage>
</organism>
<accession>A0AAU6S7M3</accession>
<name>A0AAU6S7M3_9MICO</name>